<accession>B0PE21</accession>
<evidence type="ECO:0000313" key="3">
    <source>
        <dbReference type="Proteomes" id="UP000003803"/>
    </source>
</evidence>
<keyword evidence="1" id="KW-0812">Transmembrane</keyword>
<sequence length="165" mass="18766">MVKLERLEKGIKWNKVITIGLLVVIIILLLMLLRCCNKECGKAVWGVIDVPESYDMQGVVNSVVEDGMFKIFINANMRVDENGEADILIQNDEQNNYPAYVTIHSGEELIYKSEVILPGYKIEKDKMLVNLETGVHECMATFHMLDEDTMAEINTINCLLKITKE</sequence>
<gene>
    <name evidence="2" type="ORF">ANACOL_02806</name>
</gene>
<feature type="transmembrane region" description="Helical" evidence="1">
    <location>
        <begin position="12"/>
        <end position="33"/>
    </location>
</feature>
<proteinExistence type="predicted"/>
<reference evidence="2" key="1">
    <citation type="submission" date="2007-11" db="EMBL/GenBank/DDBJ databases">
        <authorList>
            <person name="Fulton L."/>
            <person name="Clifton S."/>
            <person name="Fulton B."/>
            <person name="Xu J."/>
            <person name="Minx P."/>
            <person name="Pepin K.H."/>
            <person name="Johnson M."/>
            <person name="Thiruvilangam P."/>
            <person name="Bhonagiri V."/>
            <person name="Nash W.E."/>
            <person name="Mardis E.R."/>
            <person name="Wilson R.K."/>
        </authorList>
    </citation>
    <scope>NUCLEOTIDE SEQUENCE [LARGE SCALE GENOMIC DNA]</scope>
    <source>
        <strain evidence="2">DSM 17241</strain>
    </source>
</reference>
<dbReference type="RefSeq" id="WP_006875710.1">
    <property type="nucleotide sequence ID" value="NZ_DS544185.1"/>
</dbReference>
<dbReference type="HOGENOM" id="CLU_1607440_0_0_9"/>
<reference evidence="2" key="2">
    <citation type="submission" date="2013-09" db="EMBL/GenBank/DDBJ databases">
        <title>Draft genome sequence of Anaerotruncus colihominis(DSM 17241).</title>
        <authorList>
            <person name="Sudarsanam P."/>
            <person name="Ley R."/>
            <person name="Guruge J."/>
            <person name="Turnbaugh P.J."/>
            <person name="Mahowald M."/>
            <person name="Liep D."/>
            <person name="Gordon J."/>
        </authorList>
    </citation>
    <scope>NUCLEOTIDE SEQUENCE</scope>
    <source>
        <strain evidence="2">DSM 17241</strain>
    </source>
</reference>
<organism evidence="2 3">
    <name type="scientific">Anaerotruncus colihominis DSM 17241</name>
    <dbReference type="NCBI Taxonomy" id="445972"/>
    <lineage>
        <taxon>Bacteria</taxon>
        <taxon>Bacillati</taxon>
        <taxon>Bacillota</taxon>
        <taxon>Clostridia</taxon>
        <taxon>Eubacteriales</taxon>
        <taxon>Oscillospiraceae</taxon>
        <taxon>Anaerotruncus</taxon>
    </lineage>
</organism>
<dbReference type="Proteomes" id="UP000003803">
    <property type="component" value="Unassembled WGS sequence"/>
</dbReference>
<protein>
    <submittedName>
        <fullName evidence="2">Uncharacterized protein</fullName>
    </submittedName>
</protein>
<keyword evidence="1" id="KW-1133">Transmembrane helix</keyword>
<name>B0PE21_9FIRM</name>
<dbReference type="EMBL" id="ABGD02000024">
    <property type="protein sequence ID" value="EDS10210.1"/>
    <property type="molecule type" value="Genomic_DNA"/>
</dbReference>
<keyword evidence="3" id="KW-1185">Reference proteome</keyword>
<comment type="caution">
    <text evidence="2">The sequence shown here is derived from an EMBL/GenBank/DDBJ whole genome shotgun (WGS) entry which is preliminary data.</text>
</comment>
<evidence type="ECO:0000256" key="1">
    <source>
        <dbReference type="SAM" id="Phobius"/>
    </source>
</evidence>
<keyword evidence="1" id="KW-0472">Membrane</keyword>
<evidence type="ECO:0000313" key="2">
    <source>
        <dbReference type="EMBL" id="EDS10210.1"/>
    </source>
</evidence>
<dbReference type="AlphaFoldDB" id="B0PE21"/>